<feature type="transmembrane region" description="Helical" evidence="7">
    <location>
        <begin position="335"/>
        <end position="357"/>
    </location>
</feature>
<feature type="domain" description="MacB-like periplasmic core" evidence="9">
    <location>
        <begin position="29"/>
        <end position="247"/>
    </location>
</feature>
<dbReference type="InterPro" id="IPR050250">
    <property type="entry name" value="Macrolide_Exporter_MacB"/>
</dbReference>
<keyword evidence="2" id="KW-1003">Cell membrane</keyword>
<dbReference type="InterPro" id="IPR025857">
    <property type="entry name" value="MacB_PCD"/>
</dbReference>
<sequence length="405" mass="41613">MGLVKGGGIPLRMLLAEGLAGILQRPGRSALTTLGTLLGVGSFVAVLGITGSADGQISKRFDALSATEVSVESNGVADPVSGRVSSEFPSGTEEQVARINGVVGAGRLWDLGASVRVGARAPGSGVPAQSGAISVTAASPGLWDVVRPQVEGRVFDEALAEHDVAVVGRSIHRQLALGPLETAPAVFVDDVPFTVIGIVDDAERLTDSLLSVIVPADRVTARWGEPAGTDRMLVETSLGAAAQVAEQVPVALRPDHPTALRATAPLDPRKLRETVSGDLDALFVALAGICLFIGAVGIANTTLVAVLERIPEIGLRRALGASPAQVGTQFLLESILLGTFGGLLGTMLGTLVTLTVALARDWTALLSPWIVMGAPVLGALAGLLAGVYPALRAARIEPVEAFRRD</sequence>
<evidence type="ECO:0000313" key="10">
    <source>
        <dbReference type="EMBL" id="MFC6154964.1"/>
    </source>
</evidence>
<keyword evidence="5 7" id="KW-0472">Membrane</keyword>
<keyword evidence="4 7" id="KW-1133">Transmembrane helix</keyword>
<comment type="similarity">
    <text evidence="6">Belongs to the ABC-4 integral membrane protein family.</text>
</comment>
<evidence type="ECO:0000256" key="3">
    <source>
        <dbReference type="ARBA" id="ARBA00022692"/>
    </source>
</evidence>
<evidence type="ECO:0000256" key="5">
    <source>
        <dbReference type="ARBA" id="ARBA00023136"/>
    </source>
</evidence>
<dbReference type="Proteomes" id="UP001596098">
    <property type="component" value="Unassembled WGS sequence"/>
</dbReference>
<feature type="transmembrane region" description="Helical" evidence="7">
    <location>
        <begin position="281"/>
        <end position="307"/>
    </location>
</feature>
<evidence type="ECO:0000256" key="1">
    <source>
        <dbReference type="ARBA" id="ARBA00004651"/>
    </source>
</evidence>
<accession>A0ABW1R267</accession>
<dbReference type="InterPro" id="IPR003838">
    <property type="entry name" value="ABC3_permease_C"/>
</dbReference>
<keyword evidence="11" id="KW-1185">Reference proteome</keyword>
<keyword evidence="3 7" id="KW-0812">Transmembrane</keyword>
<feature type="domain" description="ABC3 transporter permease C-terminal" evidence="8">
    <location>
        <begin position="285"/>
        <end position="398"/>
    </location>
</feature>
<proteinExistence type="inferred from homology"/>
<dbReference type="RefSeq" id="WP_206611345.1">
    <property type="nucleotide sequence ID" value="NZ_CP034929.1"/>
</dbReference>
<evidence type="ECO:0000259" key="8">
    <source>
        <dbReference type="Pfam" id="PF02687"/>
    </source>
</evidence>
<gene>
    <name evidence="10" type="ORF">ACFPWU_14955</name>
</gene>
<organism evidence="10 11">
    <name type="scientific">Nocardioides yefusunii</name>
    <dbReference type="NCBI Taxonomy" id="2500546"/>
    <lineage>
        <taxon>Bacteria</taxon>
        <taxon>Bacillati</taxon>
        <taxon>Actinomycetota</taxon>
        <taxon>Actinomycetes</taxon>
        <taxon>Propionibacteriales</taxon>
        <taxon>Nocardioidaceae</taxon>
        <taxon>Nocardioides</taxon>
    </lineage>
</organism>
<dbReference type="Pfam" id="PF02687">
    <property type="entry name" value="FtsX"/>
    <property type="match status" value="1"/>
</dbReference>
<comment type="caution">
    <text evidence="10">The sequence shown here is derived from an EMBL/GenBank/DDBJ whole genome shotgun (WGS) entry which is preliminary data.</text>
</comment>
<evidence type="ECO:0000313" key="11">
    <source>
        <dbReference type="Proteomes" id="UP001596098"/>
    </source>
</evidence>
<name>A0ABW1R267_9ACTN</name>
<reference evidence="11" key="1">
    <citation type="journal article" date="2019" name="Int. J. Syst. Evol. Microbiol.">
        <title>The Global Catalogue of Microorganisms (GCM) 10K type strain sequencing project: providing services to taxonomists for standard genome sequencing and annotation.</title>
        <authorList>
            <consortium name="The Broad Institute Genomics Platform"/>
            <consortium name="The Broad Institute Genome Sequencing Center for Infectious Disease"/>
            <person name="Wu L."/>
            <person name="Ma J."/>
        </authorList>
    </citation>
    <scope>NUCLEOTIDE SEQUENCE [LARGE SCALE GENOMIC DNA]</scope>
    <source>
        <strain evidence="11">DFY28</strain>
    </source>
</reference>
<comment type="subcellular location">
    <subcellularLocation>
        <location evidence="1">Cell membrane</location>
        <topology evidence="1">Multi-pass membrane protein</topology>
    </subcellularLocation>
</comment>
<feature type="transmembrane region" description="Helical" evidence="7">
    <location>
        <begin position="369"/>
        <end position="391"/>
    </location>
</feature>
<evidence type="ECO:0000256" key="4">
    <source>
        <dbReference type="ARBA" id="ARBA00022989"/>
    </source>
</evidence>
<dbReference type="PANTHER" id="PTHR30572">
    <property type="entry name" value="MEMBRANE COMPONENT OF TRANSPORTER-RELATED"/>
    <property type="match status" value="1"/>
</dbReference>
<evidence type="ECO:0000256" key="6">
    <source>
        <dbReference type="ARBA" id="ARBA00038076"/>
    </source>
</evidence>
<evidence type="ECO:0000259" key="9">
    <source>
        <dbReference type="Pfam" id="PF12704"/>
    </source>
</evidence>
<protein>
    <submittedName>
        <fullName evidence="10">ABC transporter permease</fullName>
    </submittedName>
</protein>
<dbReference type="Pfam" id="PF12704">
    <property type="entry name" value="MacB_PCD"/>
    <property type="match status" value="1"/>
</dbReference>
<evidence type="ECO:0000256" key="7">
    <source>
        <dbReference type="SAM" id="Phobius"/>
    </source>
</evidence>
<dbReference type="EMBL" id="JBHSQI010000009">
    <property type="protein sequence ID" value="MFC6154964.1"/>
    <property type="molecule type" value="Genomic_DNA"/>
</dbReference>
<dbReference type="PANTHER" id="PTHR30572:SF4">
    <property type="entry name" value="ABC TRANSPORTER PERMEASE YTRF"/>
    <property type="match status" value="1"/>
</dbReference>
<evidence type="ECO:0000256" key="2">
    <source>
        <dbReference type="ARBA" id="ARBA00022475"/>
    </source>
</evidence>